<reference evidence="1" key="1">
    <citation type="journal article" date="2014" name="Int. J. Syst. Evol. Microbiol.">
        <title>Complete genome sequence of Corynebacterium casei LMG S-19264T (=DSM 44701T), isolated from a smear-ripened cheese.</title>
        <authorList>
            <consortium name="US DOE Joint Genome Institute (JGI-PGF)"/>
            <person name="Walter F."/>
            <person name="Albersmeier A."/>
            <person name="Kalinowski J."/>
            <person name="Ruckert C."/>
        </authorList>
    </citation>
    <scope>NUCLEOTIDE SEQUENCE</scope>
    <source>
        <strain evidence="1">CGMCC 4.7679</strain>
    </source>
</reference>
<reference evidence="1" key="2">
    <citation type="submission" date="2020-09" db="EMBL/GenBank/DDBJ databases">
        <authorList>
            <person name="Sun Q."/>
            <person name="Zhou Y."/>
        </authorList>
    </citation>
    <scope>NUCLEOTIDE SEQUENCE</scope>
    <source>
        <strain evidence="1">CGMCC 4.7679</strain>
    </source>
</reference>
<dbReference type="RefSeq" id="WP_145938771.1">
    <property type="nucleotide sequence ID" value="NZ_BNAV01000018.1"/>
</dbReference>
<name>A0A8H9M8Q7_9PSEU</name>
<dbReference type="AlphaFoldDB" id="A0A8H9M8Q7"/>
<evidence type="ECO:0000313" key="2">
    <source>
        <dbReference type="Proteomes" id="UP000658656"/>
    </source>
</evidence>
<dbReference type="OrthoDB" id="511178at2"/>
<sequence length="194" mass="20794">MTLALEDVLARAGLRIDAAEFLTLVEDEARRLAPPNPEPAQFFDDRERRALAEAGLDLSPYHEDEPDYRARAVAAQAVLAESALSVGAAAKRLGVDPSRVRHRLADRRLSGWKDQGGWRLPAWQFTEDGVLPGLDAVLAAVPGDEPALVVAAFMTRPQSDLTVANEPVSPVQWLLAGGDPRPVAALAATLGTAF</sequence>
<dbReference type="Proteomes" id="UP000658656">
    <property type="component" value="Unassembled WGS sequence"/>
</dbReference>
<dbReference type="EMBL" id="BNAV01000018">
    <property type="protein sequence ID" value="GHF85308.1"/>
    <property type="molecule type" value="Genomic_DNA"/>
</dbReference>
<comment type="caution">
    <text evidence="1">The sequence shown here is derived from an EMBL/GenBank/DDBJ whole genome shotgun (WGS) entry which is preliminary data.</text>
</comment>
<evidence type="ECO:0000313" key="1">
    <source>
        <dbReference type="EMBL" id="GHF85308.1"/>
    </source>
</evidence>
<accession>A0A8H9M8Q7</accession>
<organism evidence="1 2">
    <name type="scientific">Amycolatopsis bartoniae</name>
    <dbReference type="NCBI Taxonomy" id="941986"/>
    <lineage>
        <taxon>Bacteria</taxon>
        <taxon>Bacillati</taxon>
        <taxon>Actinomycetota</taxon>
        <taxon>Actinomycetes</taxon>
        <taxon>Pseudonocardiales</taxon>
        <taxon>Pseudonocardiaceae</taxon>
        <taxon>Amycolatopsis</taxon>
    </lineage>
</organism>
<evidence type="ECO:0008006" key="3">
    <source>
        <dbReference type="Google" id="ProtNLM"/>
    </source>
</evidence>
<protein>
    <recommendedName>
        <fullName evidence="3">DNA-binding protein</fullName>
    </recommendedName>
</protein>
<keyword evidence="2" id="KW-1185">Reference proteome</keyword>
<proteinExistence type="predicted"/>
<gene>
    <name evidence="1" type="ORF">GCM10017566_69200</name>
</gene>